<dbReference type="InterPro" id="IPR002915">
    <property type="entry name" value="DeoC/FbaB/LacD_aldolase"/>
</dbReference>
<evidence type="ECO:0008006" key="4">
    <source>
        <dbReference type="Google" id="ProtNLM"/>
    </source>
</evidence>
<dbReference type="PANTHER" id="PTHR47916:SF1">
    <property type="entry name" value="3-HYDROXY-5-PHOSPHONOOXYPENTANE-2,4-DIONE THIOLASE"/>
    <property type="match status" value="1"/>
</dbReference>
<sequence length="256" mass="28254">MGNYKRKLEQLSTKGKYLFLAYDHGLEHGPADFNERSADPNFILDIVLQEKYSAVVLQGGIAEKYWKDSPYESKVPLILKLNGRTNLWKGEPFSPQLYSVESAKNLGAQAVGYTVHLGSEFEYKMMREFGRIVEEAHRLRLPVIGWMYPRGKSVENDTAPDVVAYAARVGLEMGADMVKIKYPGSAGDFAAAVRAAGKVKVVLSGGSKLPTQDFLRITENVMRAGAAGVAVGRNVWQNENPLAITGEIKKIIFNGI</sequence>
<dbReference type="SUPFAM" id="SSF51569">
    <property type="entry name" value="Aldolase"/>
    <property type="match status" value="1"/>
</dbReference>
<dbReference type="PANTHER" id="PTHR47916">
    <property type="entry name" value="FRUCTOSE-BISPHOSPHATE ALDOLASE CLASS 1"/>
    <property type="match status" value="1"/>
</dbReference>
<dbReference type="GO" id="GO:0004332">
    <property type="term" value="F:fructose-bisphosphate aldolase activity"/>
    <property type="evidence" value="ECO:0007669"/>
    <property type="project" value="InterPro"/>
</dbReference>
<evidence type="ECO:0000313" key="2">
    <source>
        <dbReference type="EMBL" id="OHA67649.1"/>
    </source>
</evidence>
<evidence type="ECO:0000256" key="1">
    <source>
        <dbReference type="PIRSR" id="PIRSR038992-1"/>
    </source>
</evidence>
<dbReference type="CDD" id="cd00958">
    <property type="entry name" value="DhnA"/>
    <property type="match status" value="1"/>
</dbReference>
<accession>A0A1G2R5I2</accession>
<name>A0A1G2R5I2_9BACT</name>
<dbReference type="PIRSF" id="PIRSF038992">
    <property type="entry name" value="Aldolase_Ia"/>
    <property type="match status" value="1"/>
</dbReference>
<dbReference type="EMBL" id="MHTX01000036">
    <property type="protein sequence ID" value="OHA67649.1"/>
    <property type="molecule type" value="Genomic_DNA"/>
</dbReference>
<organism evidence="2 3">
    <name type="scientific">Candidatus Wildermuthbacteria bacterium RIFCSPHIGHO2_02_FULL_47_17</name>
    <dbReference type="NCBI Taxonomy" id="1802452"/>
    <lineage>
        <taxon>Bacteria</taxon>
        <taxon>Candidatus Wildermuthiibacteriota</taxon>
    </lineage>
</organism>
<dbReference type="InterPro" id="IPR041720">
    <property type="entry name" value="FbaB-like"/>
</dbReference>
<feature type="active site" description="Schiff-base intermediate with dihydroxyacetone-P" evidence="1">
    <location>
        <position position="179"/>
    </location>
</feature>
<feature type="active site" description="Proton donor" evidence="1">
    <location>
        <position position="148"/>
    </location>
</feature>
<dbReference type="InterPro" id="IPR050456">
    <property type="entry name" value="DeoC/FbaB_aldolase"/>
</dbReference>
<gene>
    <name evidence="2" type="ORF">A3D59_03730</name>
</gene>
<dbReference type="Gene3D" id="3.20.20.70">
    <property type="entry name" value="Aldolase class I"/>
    <property type="match status" value="1"/>
</dbReference>
<comment type="caution">
    <text evidence="2">The sequence shown here is derived from an EMBL/GenBank/DDBJ whole genome shotgun (WGS) entry which is preliminary data.</text>
</comment>
<dbReference type="Proteomes" id="UP000179258">
    <property type="component" value="Unassembled WGS sequence"/>
</dbReference>
<proteinExistence type="predicted"/>
<dbReference type="Pfam" id="PF01791">
    <property type="entry name" value="DeoC"/>
    <property type="match status" value="1"/>
</dbReference>
<protein>
    <recommendedName>
        <fullName evidence="4">Fructose-bisphosphate aldolase</fullName>
    </recommendedName>
</protein>
<dbReference type="SMART" id="SM01133">
    <property type="entry name" value="DeoC"/>
    <property type="match status" value="1"/>
</dbReference>
<evidence type="ECO:0000313" key="3">
    <source>
        <dbReference type="Proteomes" id="UP000179258"/>
    </source>
</evidence>
<dbReference type="AlphaFoldDB" id="A0A1G2R5I2"/>
<reference evidence="2 3" key="1">
    <citation type="journal article" date="2016" name="Nat. Commun.">
        <title>Thousands of microbial genomes shed light on interconnected biogeochemical processes in an aquifer system.</title>
        <authorList>
            <person name="Anantharaman K."/>
            <person name="Brown C.T."/>
            <person name="Hug L.A."/>
            <person name="Sharon I."/>
            <person name="Castelle C.J."/>
            <person name="Probst A.J."/>
            <person name="Thomas B.C."/>
            <person name="Singh A."/>
            <person name="Wilkins M.J."/>
            <person name="Karaoz U."/>
            <person name="Brodie E.L."/>
            <person name="Williams K.H."/>
            <person name="Hubbard S.S."/>
            <person name="Banfield J.F."/>
        </authorList>
    </citation>
    <scope>NUCLEOTIDE SEQUENCE [LARGE SCALE GENOMIC DNA]</scope>
</reference>
<dbReference type="InterPro" id="IPR013785">
    <property type="entry name" value="Aldolase_TIM"/>
</dbReference>